<sequence>MPFDSTLSAAVFAFSFFATSDSRTRARSVEPSVLAFWPSTDSSSAYCTVNSKSSVCLLNVMTFFWGYEFIEPNSVRRT</sequence>
<proteinExistence type="predicted"/>
<protein>
    <submittedName>
        <fullName evidence="1">Putative secreted peptide</fullName>
    </submittedName>
</protein>
<evidence type="ECO:0000313" key="1">
    <source>
        <dbReference type="EMBL" id="MBW30002.1"/>
    </source>
</evidence>
<dbReference type="AlphaFoldDB" id="A0A2M3ZND7"/>
<dbReference type="EMBL" id="GGFM01009251">
    <property type="protein sequence ID" value="MBW30002.1"/>
    <property type="molecule type" value="Transcribed_RNA"/>
</dbReference>
<name>A0A2M3ZND7_9DIPT</name>
<reference evidence="1" key="1">
    <citation type="submission" date="2018-01" db="EMBL/GenBank/DDBJ databases">
        <title>An insight into the sialome of Amazonian anophelines.</title>
        <authorList>
            <person name="Ribeiro J.M."/>
            <person name="Scarpassa V."/>
            <person name="Calvo E."/>
        </authorList>
    </citation>
    <scope>NUCLEOTIDE SEQUENCE</scope>
    <source>
        <tissue evidence="1">Salivary glands</tissue>
    </source>
</reference>
<accession>A0A2M3ZND7</accession>
<organism evidence="1">
    <name type="scientific">Anopheles braziliensis</name>
    <dbReference type="NCBI Taxonomy" id="58242"/>
    <lineage>
        <taxon>Eukaryota</taxon>
        <taxon>Metazoa</taxon>
        <taxon>Ecdysozoa</taxon>
        <taxon>Arthropoda</taxon>
        <taxon>Hexapoda</taxon>
        <taxon>Insecta</taxon>
        <taxon>Pterygota</taxon>
        <taxon>Neoptera</taxon>
        <taxon>Endopterygota</taxon>
        <taxon>Diptera</taxon>
        <taxon>Nematocera</taxon>
        <taxon>Culicoidea</taxon>
        <taxon>Culicidae</taxon>
        <taxon>Anophelinae</taxon>
        <taxon>Anopheles</taxon>
    </lineage>
</organism>